<feature type="transmembrane region" description="Helical" evidence="1">
    <location>
        <begin position="49"/>
        <end position="66"/>
    </location>
</feature>
<feature type="transmembrane region" description="Helical" evidence="1">
    <location>
        <begin position="278"/>
        <end position="303"/>
    </location>
</feature>
<feature type="transmembrane region" description="Helical" evidence="1">
    <location>
        <begin position="103"/>
        <end position="126"/>
    </location>
</feature>
<evidence type="ECO:0000313" key="2">
    <source>
        <dbReference type="EMBL" id="RUT47103.1"/>
    </source>
</evidence>
<dbReference type="PANTHER" id="PTHR41324:SF1">
    <property type="entry name" value="DUF2232 DOMAIN-CONTAINING PROTEIN"/>
    <property type="match status" value="1"/>
</dbReference>
<dbReference type="AlphaFoldDB" id="A0A433YB61"/>
<protein>
    <submittedName>
        <fullName evidence="2">DUF2232 domain-containing protein</fullName>
    </submittedName>
</protein>
<gene>
    <name evidence="2" type="ORF">EJP82_07915</name>
</gene>
<proteinExistence type="predicted"/>
<keyword evidence="3" id="KW-1185">Reference proteome</keyword>
<dbReference type="EMBL" id="RZNY01000005">
    <property type="protein sequence ID" value="RUT47103.1"/>
    <property type="molecule type" value="Genomic_DNA"/>
</dbReference>
<organism evidence="2 3">
    <name type="scientific">Paenibacillus anaericanus</name>
    <dbReference type="NCBI Taxonomy" id="170367"/>
    <lineage>
        <taxon>Bacteria</taxon>
        <taxon>Bacillati</taxon>
        <taxon>Bacillota</taxon>
        <taxon>Bacilli</taxon>
        <taxon>Bacillales</taxon>
        <taxon>Paenibacillaceae</taxon>
        <taxon>Paenibacillus</taxon>
    </lineage>
</organism>
<dbReference type="Pfam" id="PF09991">
    <property type="entry name" value="DUF2232"/>
    <property type="match status" value="1"/>
</dbReference>
<keyword evidence="1" id="KW-1133">Transmembrane helix</keyword>
<feature type="transmembrane region" description="Helical" evidence="1">
    <location>
        <begin position="250"/>
        <end position="271"/>
    </location>
</feature>
<sequence length="314" mass="35047">MKSHWTSIAWSFAYLLLLLSLVTPLTVITAFLLVVPGTLLYTMLPRKKFLVHIAGVWIALVAIGTLMGNYIFGLLLLLQAIYFMIPSIAMGHLYKKHASAVKIVITGMGVILLEFLLLLSVGSLFFDFNLASSIEDIMSTAVAPLQNVTDTTLTGGMVWSPEMTEKFSTYAVRFIPFTLILCSLLISSITHVIVRPTLNSMGHVVSKMPPLRDWRLPRSLIWYYLISTLLIMFAGPSASEGSLGMILDNLIPLLQVLFIIQTASFVFFVAYHKKWYPVIPVLLVLALPFVPGLWIAGLLDIAFPLREMITRSRR</sequence>
<evidence type="ECO:0000256" key="1">
    <source>
        <dbReference type="SAM" id="Phobius"/>
    </source>
</evidence>
<dbReference type="PANTHER" id="PTHR41324">
    <property type="entry name" value="MEMBRANE PROTEIN-RELATED"/>
    <property type="match status" value="1"/>
</dbReference>
<evidence type="ECO:0000313" key="3">
    <source>
        <dbReference type="Proteomes" id="UP000279446"/>
    </source>
</evidence>
<accession>A0A433YB61</accession>
<dbReference type="InterPro" id="IPR018710">
    <property type="entry name" value="DUF2232"/>
</dbReference>
<feature type="transmembrane region" description="Helical" evidence="1">
    <location>
        <begin position="174"/>
        <end position="198"/>
    </location>
</feature>
<keyword evidence="1" id="KW-0812">Transmembrane</keyword>
<reference evidence="2 3" key="1">
    <citation type="submission" date="2018-12" db="EMBL/GenBank/DDBJ databases">
        <authorList>
            <person name="Sun L."/>
            <person name="Chen Z."/>
        </authorList>
    </citation>
    <scope>NUCLEOTIDE SEQUENCE [LARGE SCALE GENOMIC DNA]</scope>
    <source>
        <strain evidence="2 3">DSM 15890</strain>
    </source>
</reference>
<dbReference type="OrthoDB" id="2987886at2"/>
<name>A0A433YB61_9BACL</name>
<feature type="transmembrane region" description="Helical" evidence="1">
    <location>
        <begin position="12"/>
        <end position="37"/>
    </location>
</feature>
<feature type="transmembrane region" description="Helical" evidence="1">
    <location>
        <begin position="72"/>
        <end position="91"/>
    </location>
</feature>
<comment type="caution">
    <text evidence="2">The sequence shown here is derived from an EMBL/GenBank/DDBJ whole genome shotgun (WGS) entry which is preliminary data.</text>
</comment>
<feature type="transmembrane region" description="Helical" evidence="1">
    <location>
        <begin position="219"/>
        <end position="238"/>
    </location>
</feature>
<dbReference type="Proteomes" id="UP000279446">
    <property type="component" value="Unassembled WGS sequence"/>
</dbReference>
<dbReference type="RefSeq" id="WP_127191502.1">
    <property type="nucleotide sequence ID" value="NZ_RZNY01000005.1"/>
</dbReference>
<keyword evidence="1" id="KW-0472">Membrane</keyword>